<dbReference type="AlphaFoldDB" id="A0A9D9HZ06"/>
<reference evidence="1" key="1">
    <citation type="submission" date="2020-10" db="EMBL/GenBank/DDBJ databases">
        <authorList>
            <person name="Gilroy R."/>
        </authorList>
    </citation>
    <scope>NUCLEOTIDE SEQUENCE</scope>
    <source>
        <strain evidence="1">E3-2379</strain>
    </source>
</reference>
<evidence type="ECO:0000313" key="1">
    <source>
        <dbReference type="EMBL" id="MBO8463049.1"/>
    </source>
</evidence>
<dbReference type="SUPFAM" id="SSF52467">
    <property type="entry name" value="DHS-like NAD/FAD-binding domain"/>
    <property type="match status" value="1"/>
</dbReference>
<dbReference type="EMBL" id="JADIML010000109">
    <property type="protein sequence ID" value="MBO8463049.1"/>
    <property type="molecule type" value="Genomic_DNA"/>
</dbReference>
<comment type="caution">
    <text evidence="1">The sequence shown here is derived from an EMBL/GenBank/DDBJ whole genome shotgun (WGS) entry which is preliminary data.</text>
</comment>
<protein>
    <recommendedName>
        <fullName evidence="3">Deacetylase sirtuin-type domain-containing protein</fullName>
    </recommendedName>
</protein>
<evidence type="ECO:0000313" key="2">
    <source>
        <dbReference type="Proteomes" id="UP000823618"/>
    </source>
</evidence>
<accession>A0A9D9HZ06</accession>
<dbReference type="InterPro" id="IPR029035">
    <property type="entry name" value="DHS-like_NAD/FAD-binding_dom"/>
</dbReference>
<dbReference type="Proteomes" id="UP000823618">
    <property type="component" value="Unassembled WGS sequence"/>
</dbReference>
<evidence type="ECO:0008006" key="3">
    <source>
        <dbReference type="Google" id="ProtNLM"/>
    </source>
</evidence>
<gene>
    <name evidence="1" type="ORF">IAC13_03860</name>
</gene>
<organism evidence="1 2">
    <name type="scientific">Candidatus Scybalomonas excrementavium</name>
    <dbReference type="NCBI Taxonomy" id="2840943"/>
    <lineage>
        <taxon>Bacteria</taxon>
        <taxon>Bacillati</taxon>
        <taxon>Bacillota</taxon>
        <taxon>Clostridia</taxon>
        <taxon>Lachnospirales</taxon>
        <taxon>Lachnospiraceae</taxon>
        <taxon>Lachnospiraceae incertae sedis</taxon>
        <taxon>Candidatus Scybalomonas</taxon>
    </lineage>
</organism>
<proteinExistence type="predicted"/>
<name>A0A9D9HZ06_9FIRM</name>
<sequence length="266" mass="30843">MKITEIQKTIEDAEMIVIGIGAELRADKIIPYDSEEIKAYYEKLGMKQYQHVLEEAKDKEDFAYLRELYYAYYIQTQKISTIYDSLAKVLEGKNYFIITSNTDDLIYSSSLDAARIVAPCGTRRLFQCSKGCSKNLYPAKELILAKLEEFELTGDMSRIRCGKCKEELIFNIREKENPANYVEEGYLSQWGNYTKWLQGTLNKRFLALELGEGFEQPSLFHWPFERIVYFNQKAKLVRVHNKLSQIGEELKERATSVPISAIEFLG</sequence>
<reference evidence="1" key="2">
    <citation type="journal article" date="2021" name="PeerJ">
        <title>Extensive microbial diversity within the chicken gut microbiome revealed by metagenomics and culture.</title>
        <authorList>
            <person name="Gilroy R."/>
            <person name="Ravi A."/>
            <person name="Getino M."/>
            <person name="Pursley I."/>
            <person name="Horton D.L."/>
            <person name="Alikhan N.F."/>
            <person name="Baker D."/>
            <person name="Gharbi K."/>
            <person name="Hall N."/>
            <person name="Watson M."/>
            <person name="Adriaenssens E.M."/>
            <person name="Foster-Nyarko E."/>
            <person name="Jarju S."/>
            <person name="Secka A."/>
            <person name="Antonio M."/>
            <person name="Oren A."/>
            <person name="Chaudhuri R.R."/>
            <person name="La Ragione R."/>
            <person name="Hildebrand F."/>
            <person name="Pallen M.J."/>
        </authorList>
    </citation>
    <scope>NUCLEOTIDE SEQUENCE</scope>
    <source>
        <strain evidence="1">E3-2379</strain>
    </source>
</reference>